<organism evidence="2 3">
    <name type="scientific">Trachymyrmex cornetzi</name>
    <dbReference type="NCBI Taxonomy" id="471704"/>
    <lineage>
        <taxon>Eukaryota</taxon>
        <taxon>Metazoa</taxon>
        <taxon>Ecdysozoa</taxon>
        <taxon>Arthropoda</taxon>
        <taxon>Hexapoda</taxon>
        <taxon>Insecta</taxon>
        <taxon>Pterygota</taxon>
        <taxon>Neoptera</taxon>
        <taxon>Endopterygota</taxon>
        <taxon>Hymenoptera</taxon>
        <taxon>Apocrita</taxon>
        <taxon>Aculeata</taxon>
        <taxon>Formicoidea</taxon>
        <taxon>Formicidae</taxon>
        <taxon>Myrmicinae</taxon>
        <taxon>Trachymyrmex</taxon>
    </lineage>
</organism>
<evidence type="ECO:0000313" key="3">
    <source>
        <dbReference type="Proteomes" id="UP000078492"/>
    </source>
</evidence>
<feature type="compositionally biased region" description="Basic and acidic residues" evidence="1">
    <location>
        <begin position="1"/>
        <end position="10"/>
    </location>
</feature>
<feature type="compositionally biased region" description="Low complexity" evidence="1">
    <location>
        <begin position="16"/>
        <end position="27"/>
    </location>
</feature>
<evidence type="ECO:0000256" key="1">
    <source>
        <dbReference type="SAM" id="MobiDB-lite"/>
    </source>
</evidence>
<protein>
    <submittedName>
        <fullName evidence="2">Uncharacterized protein</fullName>
    </submittedName>
</protein>
<proteinExistence type="predicted"/>
<name>A0A195DWZ3_9HYME</name>
<dbReference type="Proteomes" id="UP000078492">
    <property type="component" value="Unassembled WGS sequence"/>
</dbReference>
<sequence>MCPASEHTDCIRGYMSSNSSSSVSSSFGRDRGGGDDDGYGDGDGDGNDDGAKEDDEVAGGGCPWTCTLRTTLCAYTGSLICAGTSGKRVQLTNEPTPSLVPTSAATPRNPLSLSLLFCSRRFPYSTAIVFDELGPSRTSRITAFGNNAKLERDLLAVKAASQPDNSKGQIRASWLVEFIDAGGGVLATRKTILNGSTLSKNRLRKDSKVKIRRKMLELILMRGVYFPQYVRLNARSSSYPPACNGWLLNIGGQDGLLVF</sequence>
<feature type="compositionally biased region" description="Acidic residues" evidence="1">
    <location>
        <begin position="35"/>
        <end position="57"/>
    </location>
</feature>
<dbReference type="AlphaFoldDB" id="A0A195DWZ3"/>
<reference evidence="2 3" key="1">
    <citation type="submission" date="2015-09" db="EMBL/GenBank/DDBJ databases">
        <title>Trachymyrmex cornetzi WGS genome.</title>
        <authorList>
            <person name="Nygaard S."/>
            <person name="Hu H."/>
            <person name="Boomsma J."/>
            <person name="Zhang G."/>
        </authorList>
    </citation>
    <scope>NUCLEOTIDE SEQUENCE [LARGE SCALE GENOMIC DNA]</scope>
    <source>
        <strain evidence="2">Tcor2-1</strain>
        <tissue evidence="2">Whole body</tissue>
    </source>
</reference>
<gene>
    <name evidence="2" type="ORF">ALC57_10332</name>
</gene>
<evidence type="ECO:0000313" key="2">
    <source>
        <dbReference type="EMBL" id="KYN17356.1"/>
    </source>
</evidence>
<keyword evidence="3" id="KW-1185">Reference proteome</keyword>
<accession>A0A195DWZ3</accession>
<feature type="region of interest" description="Disordered" evidence="1">
    <location>
        <begin position="1"/>
        <end position="57"/>
    </location>
</feature>
<dbReference type="EMBL" id="KQ980167">
    <property type="protein sequence ID" value="KYN17356.1"/>
    <property type="molecule type" value="Genomic_DNA"/>
</dbReference>